<dbReference type="OrthoDB" id="2755432at2759"/>
<dbReference type="AlphaFoldDB" id="A0A9P6LA39"/>
<comment type="caution">
    <text evidence="2">The sequence shown here is derived from an EMBL/GenBank/DDBJ whole genome shotgun (WGS) entry which is preliminary data.</text>
</comment>
<name>A0A9P6LA39_9AGAM</name>
<reference evidence="2" key="1">
    <citation type="journal article" date="2020" name="Nat. Commun.">
        <title>Large-scale genome sequencing of mycorrhizal fungi provides insights into the early evolution of symbiotic traits.</title>
        <authorList>
            <person name="Miyauchi S."/>
            <person name="Kiss E."/>
            <person name="Kuo A."/>
            <person name="Drula E."/>
            <person name="Kohler A."/>
            <person name="Sanchez-Garcia M."/>
            <person name="Morin E."/>
            <person name="Andreopoulos B."/>
            <person name="Barry K.W."/>
            <person name="Bonito G."/>
            <person name="Buee M."/>
            <person name="Carver A."/>
            <person name="Chen C."/>
            <person name="Cichocki N."/>
            <person name="Clum A."/>
            <person name="Culley D."/>
            <person name="Crous P.W."/>
            <person name="Fauchery L."/>
            <person name="Girlanda M."/>
            <person name="Hayes R.D."/>
            <person name="Keri Z."/>
            <person name="LaButti K."/>
            <person name="Lipzen A."/>
            <person name="Lombard V."/>
            <person name="Magnuson J."/>
            <person name="Maillard F."/>
            <person name="Murat C."/>
            <person name="Nolan M."/>
            <person name="Ohm R.A."/>
            <person name="Pangilinan J."/>
            <person name="Pereira M.F."/>
            <person name="Perotto S."/>
            <person name="Peter M."/>
            <person name="Pfister S."/>
            <person name="Riley R."/>
            <person name="Sitrit Y."/>
            <person name="Stielow J.B."/>
            <person name="Szollosi G."/>
            <person name="Zifcakova L."/>
            <person name="Stursova M."/>
            <person name="Spatafora J.W."/>
            <person name="Tedersoo L."/>
            <person name="Vaario L.M."/>
            <person name="Yamada A."/>
            <person name="Yan M."/>
            <person name="Wang P."/>
            <person name="Xu J."/>
            <person name="Bruns T."/>
            <person name="Baldrian P."/>
            <person name="Vilgalys R."/>
            <person name="Dunand C."/>
            <person name="Henrissat B."/>
            <person name="Grigoriev I.V."/>
            <person name="Hibbett D."/>
            <person name="Nagy L.G."/>
            <person name="Martin F.M."/>
        </authorList>
    </citation>
    <scope>NUCLEOTIDE SEQUENCE</scope>
    <source>
        <strain evidence="2">UH-Tt-Lm1</strain>
    </source>
</reference>
<proteinExistence type="predicted"/>
<sequence length="247" mass="27679">MSQPEPTMQQTCTPLPDSLVKRLDDWHKCPPKWQHKAYGPLNAYLTIVFPPEHFLVKPQALVREEPAGGVTVKPGEGAVGSDEETFESDEESVDSDEEGVDSDVWSVDSHGVHVNQKRTYPDFCVDQYWGADNDRNPKSDILRIIIEIGSLGRRKGSKSKKGRKGKIEAQLLGYMNTAGTKWRGKLLGVGLLGNEACFIKRAKSDAGSKIKGTRGESRREWISIFDPKFYAELKAMYDYCLAHHEDP</sequence>
<accession>A0A9P6LA39</accession>
<evidence type="ECO:0000313" key="3">
    <source>
        <dbReference type="Proteomes" id="UP000736335"/>
    </source>
</evidence>
<dbReference type="EMBL" id="WIUZ02000002">
    <property type="protein sequence ID" value="KAF9790429.1"/>
    <property type="molecule type" value="Genomic_DNA"/>
</dbReference>
<evidence type="ECO:0000313" key="2">
    <source>
        <dbReference type="EMBL" id="KAF9790429.1"/>
    </source>
</evidence>
<feature type="compositionally biased region" description="Acidic residues" evidence="1">
    <location>
        <begin position="81"/>
        <end position="101"/>
    </location>
</feature>
<gene>
    <name evidence="2" type="ORF">BJ322DRAFT_388797</name>
</gene>
<evidence type="ECO:0000256" key="1">
    <source>
        <dbReference type="SAM" id="MobiDB-lite"/>
    </source>
</evidence>
<reference evidence="2" key="2">
    <citation type="submission" date="2020-11" db="EMBL/GenBank/DDBJ databases">
        <authorList>
            <consortium name="DOE Joint Genome Institute"/>
            <person name="Kuo A."/>
            <person name="Miyauchi S."/>
            <person name="Kiss E."/>
            <person name="Drula E."/>
            <person name="Kohler A."/>
            <person name="Sanchez-Garcia M."/>
            <person name="Andreopoulos B."/>
            <person name="Barry K.W."/>
            <person name="Bonito G."/>
            <person name="Buee M."/>
            <person name="Carver A."/>
            <person name="Chen C."/>
            <person name="Cichocki N."/>
            <person name="Clum A."/>
            <person name="Culley D."/>
            <person name="Crous P.W."/>
            <person name="Fauchery L."/>
            <person name="Girlanda M."/>
            <person name="Hayes R."/>
            <person name="Keri Z."/>
            <person name="Labutti K."/>
            <person name="Lipzen A."/>
            <person name="Lombard V."/>
            <person name="Magnuson J."/>
            <person name="Maillard F."/>
            <person name="Morin E."/>
            <person name="Murat C."/>
            <person name="Nolan M."/>
            <person name="Ohm R."/>
            <person name="Pangilinan J."/>
            <person name="Pereira M."/>
            <person name="Perotto S."/>
            <person name="Peter M."/>
            <person name="Riley R."/>
            <person name="Sitrit Y."/>
            <person name="Stielow B."/>
            <person name="Szollosi G."/>
            <person name="Zifcakova L."/>
            <person name="Stursova M."/>
            <person name="Spatafora J.W."/>
            <person name="Tedersoo L."/>
            <person name="Vaario L.-M."/>
            <person name="Yamada A."/>
            <person name="Yan M."/>
            <person name="Wang P."/>
            <person name="Xu J."/>
            <person name="Bruns T."/>
            <person name="Baldrian P."/>
            <person name="Vilgalys R."/>
            <person name="Henrissat B."/>
            <person name="Grigoriev I.V."/>
            <person name="Hibbett D."/>
            <person name="Nagy L.G."/>
            <person name="Martin F.M."/>
        </authorList>
    </citation>
    <scope>NUCLEOTIDE SEQUENCE</scope>
    <source>
        <strain evidence="2">UH-Tt-Lm1</strain>
    </source>
</reference>
<feature type="region of interest" description="Disordered" evidence="1">
    <location>
        <begin position="68"/>
        <end position="102"/>
    </location>
</feature>
<dbReference type="Proteomes" id="UP000736335">
    <property type="component" value="Unassembled WGS sequence"/>
</dbReference>
<keyword evidence="3" id="KW-1185">Reference proteome</keyword>
<organism evidence="2 3">
    <name type="scientific">Thelephora terrestris</name>
    <dbReference type="NCBI Taxonomy" id="56493"/>
    <lineage>
        <taxon>Eukaryota</taxon>
        <taxon>Fungi</taxon>
        <taxon>Dikarya</taxon>
        <taxon>Basidiomycota</taxon>
        <taxon>Agaricomycotina</taxon>
        <taxon>Agaricomycetes</taxon>
        <taxon>Thelephorales</taxon>
        <taxon>Thelephoraceae</taxon>
        <taxon>Thelephora</taxon>
    </lineage>
</organism>
<protein>
    <submittedName>
        <fullName evidence="2">Uncharacterized protein</fullName>
    </submittedName>
</protein>